<dbReference type="GO" id="GO:0016020">
    <property type="term" value="C:membrane"/>
    <property type="evidence" value="ECO:0007669"/>
    <property type="project" value="UniProtKB-SubCell"/>
</dbReference>
<dbReference type="AlphaFoldDB" id="A0A5N6EP28"/>
<evidence type="ECO:0008006" key="10">
    <source>
        <dbReference type="Google" id="ProtNLM"/>
    </source>
</evidence>
<feature type="region of interest" description="Disordered" evidence="6">
    <location>
        <begin position="1"/>
        <end position="30"/>
    </location>
</feature>
<gene>
    <name evidence="8" type="ORF">BDV33DRAFT_192954</name>
</gene>
<comment type="similarity">
    <text evidence="2">Belongs to the major facilitator superfamily. Proton-dependent oligopeptide transporter (POT/PTR) (TC 2.A.17) family.</text>
</comment>
<keyword evidence="9" id="KW-1185">Reference proteome</keyword>
<evidence type="ECO:0000256" key="5">
    <source>
        <dbReference type="ARBA" id="ARBA00023136"/>
    </source>
</evidence>
<keyword evidence="5 7" id="KW-0472">Membrane</keyword>
<feature type="transmembrane region" description="Helical" evidence="7">
    <location>
        <begin position="96"/>
        <end position="119"/>
    </location>
</feature>
<dbReference type="InterPro" id="IPR000109">
    <property type="entry name" value="POT_fam"/>
</dbReference>
<feature type="transmembrane region" description="Helical" evidence="7">
    <location>
        <begin position="385"/>
        <end position="406"/>
    </location>
</feature>
<dbReference type="GO" id="GO:0006857">
    <property type="term" value="P:oligopeptide transport"/>
    <property type="evidence" value="ECO:0007669"/>
    <property type="project" value="InterPro"/>
</dbReference>
<keyword evidence="4 7" id="KW-1133">Transmembrane helix</keyword>
<dbReference type="InterPro" id="IPR018456">
    <property type="entry name" value="PTR2_symporter_CS"/>
</dbReference>
<dbReference type="Gene3D" id="1.20.1250.20">
    <property type="entry name" value="MFS general substrate transporter like domains"/>
    <property type="match status" value="2"/>
</dbReference>
<feature type="region of interest" description="Disordered" evidence="6">
    <location>
        <begin position="186"/>
        <end position="208"/>
    </location>
</feature>
<dbReference type="GO" id="GO:0022857">
    <property type="term" value="F:transmembrane transporter activity"/>
    <property type="evidence" value="ECO:0007669"/>
    <property type="project" value="InterPro"/>
</dbReference>
<keyword evidence="3 7" id="KW-0812">Transmembrane</keyword>
<protein>
    <recommendedName>
        <fullName evidence="10">Oligopeptide transporter</fullName>
    </recommendedName>
</protein>
<comment type="subcellular location">
    <subcellularLocation>
        <location evidence="1">Membrane</location>
        <topology evidence="1">Multi-pass membrane protein</topology>
    </subcellularLocation>
</comment>
<sequence length="476" mass="51485">MSMGDDIEGQKVATSNESKGEPQQFRTVASAPDEQDLLPVVDDVPFPVWLIAFVGAAERFAWYGATSPLPENYIQYSPSSKIPGVLGLREATATNIVNAMMAAGYLATIPAAVVADMWLGRYGTVLVSVLIQLCGSAILFGTSFPRAVQAGAAEGGLATAIVLIALGSGGVRSSIAPFISTSQWKHNGAVHRDKSQGQGAKERTKGHHRSRAYKPIHLQYVLLVVRTRASFRHLALLTPRATMVNVGGLSALITTILEKYIGYWALWRHALVQRPPSGSVLLQASRAMVEAPPTFIDELKSGLLACRVFVRPHLLFPIHWLCLNQTFNNLISQAGQMVDSGVPNDIIRSLNPIASINLTPVFTSRSCRNYQIIPNQISMFLQTPIYVLGAIAGIFCFTMGTEYAYNQAPKTMKSVVQSVWMATAGVGACLAMAFTPITTDPHLVIMYSSLTGVKAVMTVLFGVFLGKHDRKKAVPL</sequence>
<dbReference type="PANTHER" id="PTHR11654">
    <property type="entry name" value="OLIGOPEPTIDE TRANSPORTER-RELATED"/>
    <property type="match status" value="1"/>
</dbReference>
<evidence type="ECO:0000256" key="6">
    <source>
        <dbReference type="SAM" id="MobiDB-lite"/>
    </source>
</evidence>
<dbReference type="Proteomes" id="UP000326799">
    <property type="component" value="Unassembled WGS sequence"/>
</dbReference>
<accession>A0A5N6EP28</accession>
<reference evidence="8 9" key="1">
    <citation type="submission" date="2019-04" db="EMBL/GenBank/DDBJ databases">
        <title>Fungal friends and foes A comparative genomics study of 23 Aspergillus species from section Flavi.</title>
        <authorList>
            <consortium name="DOE Joint Genome Institute"/>
            <person name="Kjaerbolling I."/>
            <person name="Vesth T.C."/>
            <person name="Frisvad J.C."/>
            <person name="Nybo J.L."/>
            <person name="Theobald S."/>
            <person name="Kildgaard S."/>
            <person name="Petersen T.I."/>
            <person name="Kuo A."/>
            <person name="Sato A."/>
            <person name="Lyhne E.K."/>
            <person name="Kogle M.E."/>
            <person name="Wiebenga A."/>
            <person name="Kun R.S."/>
            <person name="Lubbers R.J."/>
            <person name="Makela M.R."/>
            <person name="Barry K."/>
            <person name="Chovatia M."/>
            <person name="Clum A."/>
            <person name="Daum C."/>
            <person name="Haridas S."/>
            <person name="He G."/>
            <person name="LaButti K."/>
            <person name="Lipzen A."/>
            <person name="Mondo S."/>
            <person name="Pangilinan J."/>
            <person name="Riley R."/>
            <person name="Salamov A."/>
            <person name="Simmons B.A."/>
            <person name="Magnuson J.K."/>
            <person name="Henrissat B."/>
            <person name="Mortensen U.H."/>
            <person name="Larsen T.O."/>
            <person name="De vries R.P."/>
            <person name="Grigoriev I.V."/>
            <person name="Machida M."/>
            <person name="Baker S.E."/>
            <person name="Andersen M.R."/>
        </authorList>
    </citation>
    <scope>NUCLEOTIDE SEQUENCE [LARGE SCALE GENOMIC DNA]</scope>
    <source>
        <strain evidence="8 9">CBS 126849</strain>
    </source>
</reference>
<evidence type="ECO:0000256" key="4">
    <source>
        <dbReference type="ARBA" id="ARBA00022989"/>
    </source>
</evidence>
<evidence type="ECO:0000313" key="8">
    <source>
        <dbReference type="EMBL" id="KAB8218150.1"/>
    </source>
</evidence>
<proteinExistence type="inferred from homology"/>
<feature type="compositionally biased region" description="Basic and acidic residues" evidence="6">
    <location>
        <begin position="190"/>
        <end position="203"/>
    </location>
</feature>
<feature type="transmembrane region" description="Helical" evidence="7">
    <location>
        <begin position="125"/>
        <end position="144"/>
    </location>
</feature>
<evidence type="ECO:0000256" key="3">
    <source>
        <dbReference type="ARBA" id="ARBA00022692"/>
    </source>
</evidence>
<evidence type="ECO:0000256" key="7">
    <source>
        <dbReference type="SAM" id="Phobius"/>
    </source>
</evidence>
<feature type="transmembrane region" description="Helical" evidence="7">
    <location>
        <begin position="444"/>
        <end position="466"/>
    </location>
</feature>
<dbReference type="SUPFAM" id="SSF103473">
    <property type="entry name" value="MFS general substrate transporter"/>
    <property type="match status" value="1"/>
</dbReference>
<organism evidence="8 9">
    <name type="scientific">Aspergillus novoparasiticus</name>
    <dbReference type="NCBI Taxonomy" id="986946"/>
    <lineage>
        <taxon>Eukaryota</taxon>
        <taxon>Fungi</taxon>
        <taxon>Dikarya</taxon>
        <taxon>Ascomycota</taxon>
        <taxon>Pezizomycotina</taxon>
        <taxon>Eurotiomycetes</taxon>
        <taxon>Eurotiomycetidae</taxon>
        <taxon>Eurotiales</taxon>
        <taxon>Aspergillaceae</taxon>
        <taxon>Aspergillus</taxon>
        <taxon>Aspergillus subgen. Circumdati</taxon>
    </lineage>
</organism>
<dbReference type="InterPro" id="IPR036259">
    <property type="entry name" value="MFS_trans_sf"/>
</dbReference>
<evidence type="ECO:0000313" key="9">
    <source>
        <dbReference type="Proteomes" id="UP000326799"/>
    </source>
</evidence>
<name>A0A5N6EP28_9EURO</name>
<evidence type="ECO:0000256" key="2">
    <source>
        <dbReference type="ARBA" id="ARBA00005982"/>
    </source>
</evidence>
<feature type="transmembrane region" description="Helical" evidence="7">
    <location>
        <begin position="418"/>
        <end position="438"/>
    </location>
</feature>
<dbReference type="EMBL" id="ML733453">
    <property type="protein sequence ID" value="KAB8218150.1"/>
    <property type="molecule type" value="Genomic_DNA"/>
</dbReference>
<dbReference type="PROSITE" id="PS01022">
    <property type="entry name" value="PTR2_1"/>
    <property type="match status" value="1"/>
</dbReference>
<feature type="transmembrane region" description="Helical" evidence="7">
    <location>
        <begin position="156"/>
        <end position="175"/>
    </location>
</feature>
<evidence type="ECO:0000256" key="1">
    <source>
        <dbReference type="ARBA" id="ARBA00004141"/>
    </source>
</evidence>
<dbReference type="Pfam" id="PF00854">
    <property type="entry name" value="PTR2"/>
    <property type="match status" value="1"/>
</dbReference>